<dbReference type="GO" id="GO:0000727">
    <property type="term" value="P:double-strand break repair via break-induced replication"/>
    <property type="evidence" value="ECO:0007669"/>
    <property type="project" value="TreeGrafter"/>
</dbReference>
<evidence type="ECO:0000256" key="1">
    <source>
        <dbReference type="ARBA" id="ARBA00004123"/>
    </source>
</evidence>
<dbReference type="GO" id="GO:0006270">
    <property type="term" value="P:DNA replication initiation"/>
    <property type="evidence" value="ECO:0007669"/>
    <property type="project" value="InterPro"/>
</dbReference>
<dbReference type="PANTHER" id="PTHR10507:SF0">
    <property type="entry name" value="CELL DIVISION CONTROL PROTEIN 45 HOMOLOG"/>
    <property type="match status" value="1"/>
</dbReference>
<keyword evidence="4" id="KW-0539">Nucleus</keyword>
<comment type="subcellular location">
    <subcellularLocation>
        <location evidence="1">Nucleus</location>
    </subcellularLocation>
</comment>
<dbReference type="Proteomes" id="UP000238274">
    <property type="component" value="Unassembled WGS sequence"/>
</dbReference>
<dbReference type="InterPro" id="IPR003874">
    <property type="entry name" value="CDC45"/>
</dbReference>
<reference evidence="8" key="3">
    <citation type="journal article" date="2018" name="Mol. Plant Microbe Interact.">
        <title>Genome sequence resources for the wheat stripe rust pathogen (Puccinia striiformis f. sp. tritici) and the barley stripe rust pathogen (Puccinia striiformis f. sp. hordei).</title>
        <authorList>
            <person name="Xia C."/>
            <person name="Wang M."/>
            <person name="Yin C."/>
            <person name="Cornejo O.E."/>
            <person name="Hulbert S.H."/>
            <person name="Chen X."/>
        </authorList>
    </citation>
    <scope>NUCLEOTIDE SEQUENCE [LARGE SCALE GENOMIC DNA]</scope>
    <source>
        <strain evidence="8">93TX-2</strain>
    </source>
</reference>
<organism evidence="7 8">
    <name type="scientific">Puccinia striiformis</name>
    <dbReference type="NCBI Taxonomy" id="27350"/>
    <lineage>
        <taxon>Eukaryota</taxon>
        <taxon>Fungi</taxon>
        <taxon>Dikarya</taxon>
        <taxon>Basidiomycota</taxon>
        <taxon>Pucciniomycotina</taxon>
        <taxon>Pucciniomycetes</taxon>
        <taxon>Pucciniales</taxon>
        <taxon>Pucciniaceae</taxon>
        <taxon>Puccinia</taxon>
    </lineage>
</organism>
<evidence type="ECO:0000256" key="6">
    <source>
        <dbReference type="SAM" id="MobiDB-lite"/>
    </source>
</evidence>
<evidence type="ECO:0008006" key="9">
    <source>
        <dbReference type="Google" id="ProtNLM"/>
    </source>
</evidence>
<dbReference type="PANTHER" id="PTHR10507">
    <property type="entry name" value="CDC45-RELATED PROTEIN"/>
    <property type="match status" value="1"/>
</dbReference>
<dbReference type="GO" id="GO:0003697">
    <property type="term" value="F:single-stranded DNA binding"/>
    <property type="evidence" value="ECO:0007669"/>
    <property type="project" value="TreeGrafter"/>
</dbReference>
<evidence type="ECO:0000313" key="8">
    <source>
        <dbReference type="Proteomes" id="UP000238274"/>
    </source>
</evidence>
<dbReference type="GO" id="GO:0003682">
    <property type="term" value="F:chromatin binding"/>
    <property type="evidence" value="ECO:0007669"/>
    <property type="project" value="TreeGrafter"/>
</dbReference>
<protein>
    <recommendedName>
        <fullName evidence="9">Cell division control protein 45</fullName>
    </recommendedName>
</protein>
<comment type="similarity">
    <text evidence="2">Belongs to the CDC45 family.</text>
</comment>
<evidence type="ECO:0000256" key="3">
    <source>
        <dbReference type="ARBA" id="ARBA00022705"/>
    </source>
</evidence>
<comment type="caution">
    <text evidence="7">The sequence shown here is derived from an EMBL/GenBank/DDBJ whole genome shotgun (WGS) entry which is preliminary data.</text>
</comment>
<dbReference type="VEuPathDB" id="FungiDB:PSTT_07715"/>
<evidence type="ECO:0000256" key="2">
    <source>
        <dbReference type="ARBA" id="ARBA00010727"/>
    </source>
</evidence>
<evidence type="ECO:0000256" key="4">
    <source>
        <dbReference type="ARBA" id="ARBA00023242"/>
    </source>
</evidence>
<dbReference type="VEuPathDB" id="FungiDB:PSHT_02073"/>
<sequence>MFIKPNQYGHAYESITRSARIAQAQGLWTCPVLLISSMDVDAIYGCWKELLKVAKQIQDPNSGYKEVLLLNLGGQVNLWEFFQLPSRVRLHVIDSHRPYSLENVFQSGADSLEEGDGPEDAPEIVVWDDGHVHEDLTGEKTAFEAVRFMPDSDSEHSDDDSSEDELGMGYGRRDEEDNEEEEQSDKNGSPGPNGENPKKKTSRSCKEPTGLTKQERHRFRTCLQQYYDFGTSFGQSAACQIYLLITLRNAEDHELLWYASESITPEYGLFELLFPSFLQAYGYQSVLSASDCIECISAILEVASGVKLDFASLYGGHGTVSSDDQGQTGTLWDGGKGLRQWTELHNTPSRSSESTTNKENQPPDGTRPAGESSEASKKHKEEVWRVQNFWIASDELLTK</sequence>
<dbReference type="GO" id="GO:0031261">
    <property type="term" value="C:DNA replication preinitiation complex"/>
    <property type="evidence" value="ECO:0007669"/>
    <property type="project" value="TreeGrafter"/>
</dbReference>
<proteinExistence type="inferred from homology"/>
<dbReference type="GO" id="GO:1902977">
    <property type="term" value="P:mitotic DNA replication preinitiation complex assembly"/>
    <property type="evidence" value="ECO:0007669"/>
    <property type="project" value="TreeGrafter"/>
</dbReference>
<accession>A0A2S4WJ11</accession>
<dbReference type="EMBL" id="PKSM01000017">
    <property type="protein sequence ID" value="POW21780.1"/>
    <property type="molecule type" value="Genomic_DNA"/>
</dbReference>
<evidence type="ECO:0000313" key="7">
    <source>
        <dbReference type="EMBL" id="POW21780.1"/>
    </source>
</evidence>
<feature type="region of interest" description="Disordered" evidence="6">
    <location>
        <begin position="345"/>
        <end position="380"/>
    </location>
</feature>
<gene>
    <name evidence="7" type="ORF">PSHT_02073</name>
</gene>
<feature type="compositionally biased region" description="Polar residues" evidence="6">
    <location>
        <begin position="345"/>
        <end position="360"/>
    </location>
</feature>
<keyword evidence="8" id="KW-1185">Reference proteome</keyword>
<reference evidence="8" key="2">
    <citation type="journal article" date="2018" name="BMC Genomics">
        <title>Genomic insights into host adaptation between the wheat stripe rust pathogen (Puccinia striiformis f. sp. tritici) and the barley stripe rust pathogen (Puccinia striiformis f. sp. hordei).</title>
        <authorList>
            <person name="Xia C."/>
            <person name="Wang M."/>
            <person name="Yin C."/>
            <person name="Cornejo O.E."/>
            <person name="Hulbert S.H."/>
            <person name="Chen X."/>
        </authorList>
    </citation>
    <scope>NUCLEOTIDE SEQUENCE [LARGE SCALE GENOMIC DNA]</scope>
    <source>
        <strain evidence="8">93TX-2</strain>
    </source>
</reference>
<keyword evidence="3" id="KW-0235">DNA replication</keyword>
<dbReference type="Pfam" id="PF02724">
    <property type="entry name" value="CDC45"/>
    <property type="match status" value="2"/>
</dbReference>
<dbReference type="OrthoDB" id="10258882at2759"/>
<keyword evidence="5" id="KW-0131">Cell cycle</keyword>
<feature type="region of interest" description="Disordered" evidence="6">
    <location>
        <begin position="150"/>
        <end position="212"/>
    </location>
</feature>
<reference evidence="7 8" key="1">
    <citation type="submission" date="2017-12" db="EMBL/GenBank/DDBJ databases">
        <title>Gene loss provides genomic basis for host adaptation in cereal stripe rust fungi.</title>
        <authorList>
            <person name="Xia C."/>
        </authorList>
    </citation>
    <scope>NUCLEOTIDE SEQUENCE [LARGE SCALE GENOMIC DNA]</scope>
    <source>
        <strain evidence="7 8">93TX-2</strain>
    </source>
</reference>
<feature type="compositionally biased region" description="Acidic residues" evidence="6">
    <location>
        <begin position="156"/>
        <end position="166"/>
    </location>
</feature>
<dbReference type="AlphaFoldDB" id="A0A2S4WJ11"/>
<dbReference type="GO" id="GO:0003688">
    <property type="term" value="F:DNA replication origin binding"/>
    <property type="evidence" value="ECO:0007669"/>
    <property type="project" value="TreeGrafter"/>
</dbReference>
<name>A0A2S4WJ11_9BASI</name>
<evidence type="ECO:0000256" key="5">
    <source>
        <dbReference type="ARBA" id="ARBA00023306"/>
    </source>
</evidence>